<name>A0A2G6Q6X5_9BACI</name>
<organism evidence="2 3">
    <name type="scientific">Bacillus fungorum</name>
    <dbReference type="NCBI Taxonomy" id="2039284"/>
    <lineage>
        <taxon>Bacteria</taxon>
        <taxon>Bacillati</taxon>
        <taxon>Bacillota</taxon>
        <taxon>Bacilli</taxon>
        <taxon>Bacillales</taxon>
        <taxon>Bacillaceae</taxon>
        <taxon>Bacillus</taxon>
    </lineage>
</organism>
<dbReference type="AlphaFoldDB" id="A0A2G6Q6X5"/>
<dbReference type="SUPFAM" id="SSF52540">
    <property type="entry name" value="P-loop containing nucleoside triphosphate hydrolases"/>
    <property type="match status" value="1"/>
</dbReference>
<dbReference type="InterPro" id="IPR052754">
    <property type="entry name" value="NTPase_KAP_P-loop"/>
</dbReference>
<dbReference type="InterPro" id="IPR027417">
    <property type="entry name" value="P-loop_NTPase"/>
</dbReference>
<dbReference type="PANTHER" id="PTHR22674">
    <property type="entry name" value="NTPASE, KAP FAMILY P-LOOP DOMAIN-CONTAINING 1"/>
    <property type="match status" value="1"/>
</dbReference>
<proteinExistence type="predicted"/>
<dbReference type="Pfam" id="PF07693">
    <property type="entry name" value="KAP_NTPase"/>
    <property type="match status" value="1"/>
</dbReference>
<reference evidence="2 3" key="1">
    <citation type="submission" date="2017-09" db="EMBL/GenBank/DDBJ databases">
        <title>Biocontrol bacteria screening and application from spent mushroom substrate.</title>
        <authorList>
            <person name="Sun X."/>
        </authorList>
    </citation>
    <scope>NUCLEOTIDE SEQUENCE [LARGE SCALE GENOMIC DNA]</scope>
    <source>
        <strain evidence="2 3">100374</strain>
    </source>
</reference>
<evidence type="ECO:0000313" key="3">
    <source>
        <dbReference type="Proteomes" id="UP000228484"/>
    </source>
</evidence>
<feature type="domain" description="KAP NTPase" evidence="1">
    <location>
        <begin position="22"/>
        <end position="252"/>
    </location>
</feature>
<sequence>MTTEIQHLPLKNIDTDKLGFKEKAQEIADFINKTSPQLPYSVSINGSWGAGKSTMLNFIESKLEKGKCKVVRFNPWMISDSDELIKNLFEEIYFAMGEGAFKKAKDKFYAYAQKLIPSATKALTFAGAYVHGIPPAAATTVSTIAGDTVKVVSDSLFDEKPLSKRKQDLNNMLDETLREDEQKIVIMIDELDRLFPDEVVTVFQMIKSNLDLPGLFFVVAMDDEVIFDALSKKGISKPEYYLQKIFQRKYMISSKYQLMTLTDKFVLNNLNKDTLESEKTLEKCLKAYFYLEEKYYALNSVIKTNEYDSLTPPNGWIAVVNDDALIKESYLLVFDALMREINLHNPRTFLNFKELLLERWSDYYNHIFNNNKEKKIPCFIHTAFLIFIAHYFYPNFVEIKTFTETTHKNKEVPNFLNIISEHIHVITPYFEEDTNSPYDRGGKRLFPKSIIKTAILYLYKFPDDIKILDV</sequence>
<keyword evidence="3" id="KW-1185">Reference proteome</keyword>
<dbReference type="PANTHER" id="PTHR22674:SF6">
    <property type="entry name" value="NTPASE KAP FAMILY P-LOOP DOMAIN-CONTAINING PROTEIN 1"/>
    <property type="match status" value="1"/>
</dbReference>
<gene>
    <name evidence="2" type="ORF">CO726_28085</name>
</gene>
<comment type="caution">
    <text evidence="2">The sequence shown here is derived from an EMBL/GenBank/DDBJ whole genome shotgun (WGS) entry which is preliminary data.</text>
</comment>
<dbReference type="InterPro" id="IPR011646">
    <property type="entry name" value="KAP_P-loop"/>
</dbReference>
<accession>A0A2G6Q6X5</accession>
<dbReference type="Proteomes" id="UP000228484">
    <property type="component" value="Unassembled WGS sequence"/>
</dbReference>
<evidence type="ECO:0000259" key="1">
    <source>
        <dbReference type="Pfam" id="PF07693"/>
    </source>
</evidence>
<dbReference type="RefSeq" id="WP_099686470.1">
    <property type="nucleotide sequence ID" value="NZ_NWUW01000041.1"/>
</dbReference>
<dbReference type="EMBL" id="NWUW01000041">
    <property type="protein sequence ID" value="PIE92160.1"/>
    <property type="molecule type" value="Genomic_DNA"/>
</dbReference>
<evidence type="ECO:0000313" key="2">
    <source>
        <dbReference type="EMBL" id="PIE92160.1"/>
    </source>
</evidence>
<dbReference type="Gene3D" id="3.40.50.300">
    <property type="entry name" value="P-loop containing nucleotide triphosphate hydrolases"/>
    <property type="match status" value="1"/>
</dbReference>
<protein>
    <recommendedName>
        <fullName evidence="1">KAP NTPase domain-containing protein</fullName>
    </recommendedName>
</protein>